<proteinExistence type="predicted"/>
<gene>
    <name evidence="2" type="ORF">EYF80_053488</name>
</gene>
<accession>A0A4Z2F5F3</accession>
<reference evidence="2 3" key="1">
    <citation type="submission" date="2019-03" db="EMBL/GenBank/DDBJ databases">
        <title>First draft genome of Liparis tanakae, snailfish: a comprehensive survey of snailfish specific genes.</title>
        <authorList>
            <person name="Kim W."/>
            <person name="Song I."/>
            <person name="Jeong J.-H."/>
            <person name="Kim D."/>
            <person name="Kim S."/>
            <person name="Ryu S."/>
            <person name="Song J.Y."/>
            <person name="Lee S.K."/>
        </authorList>
    </citation>
    <scope>NUCLEOTIDE SEQUENCE [LARGE SCALE GENOMIC DNA]</scope>
    <source>
        <tissue evidence="2">Muscle</tissue>
    </source>
</reference>
<evidence type="ECO:0000313" key="3">
    <source>
        <dbReference type="Proteomes" id="UP000314294"/>
    </source>
</evidence>
<dbReference type="Proteomes" id="UP000314294">
    <property type="component" value="Unassembled WGS sequence"/>
</dbReference>
<name>A0A4Z2F5F3_9TELE</name>
<dbReference type="AlphaFoldDB" id="A0A4Z2F5F3"/>
<comment type="caution">
    <text evidence="2">The sequence shown here is derived from an EMBL/GenBank/DDBJ whole genome shotgun (WGS) entry which is preliminary data.</text>
</comment>
<protein>
    <submittedName>
        <fullName evidence="2">Uncharacterized protein</fullName>
    </submittedName>
</protein>
<evidence type="ECO:0000313" key="2">
    <source>
        <dbReference type="EMBL" id="TNN36339.1"/>
    </source>
</evidence>
<dbReference type="EMBL" id="SRLO01001630">
    <property type="protein sequence ID" value="TNN36339.1"/>
    <property type="molecule type" value="Genomic_DNA"/>
</dbReference>
<keyword evidence="3" id="KW-1185">Reference proteome</keyword>
<feature type="region of interest" description="Disordered" evidence="1">
    <location>
        <begin position="38"/>
        <end position="70"/>
    </location>
</feature>
<sequence>MFKSTCVASGPPGSGSHLFHIRNEKLQMPLTRRFSPEAPGPPAGCGFESARRSAGGVGGGRSSSSSSSGGFLSTHALHSDQWDILTSGSRCYRGTGVTDALIAALRSARHGVVRRGTARCGAAQCGASQEPRRALFEFPRSQGPVSGVFSCRGRSVSRSRWRAKVRPGGEKRVRVCAHVCVRAGTDEVNQSEAERRQGAPRRTHSAATRCCFFFKDSDDVY</sequence>
<evidence type="ECO:0000256" key="1">
    <source>
        <dbReference type="SAM" id="MobiDB-lite"/>
    </source>
</evidence>
<organism evidence="2 3">
    <name type="scientific">Liparis tanakae</name>
    <name type="common">Tanaka's snailfish</name>
    <dbReference type="NCBI Taxonomy" id="230148"/>
    <lineage>
        <taxon>Eukaryota</taxon>
        <taxon>Metazoa</taxon>
        <taxon>Chordata</taxon>
        <taxon>Craniata</taxon>
        <taxon>Vertebrata</taxon>
        <taxon>Euteleostomi</taxon>
        <taxon>Actinopterygii</taxon>
        <taxon>Neopterygii</taxon>
        <taxon>Teleostei</taxon>
        <taxon>Neoteleostei</taxon>
        <taxon>Acanthomorphata</taxon>
        <taxon>Eupercaria</taxon>
        <taxon>Perciformes</taxon>
        <taxon>Cottioidei</taxon>
        <taxon>Cottales</taxon>
        <taxon>Liparidae</taxon>
        <taxon>Liparis</taxon>
    </lineage>
</organism>